<sequence length="255" mass="26916">MARQPEFCGATATGHTVGVAIALITGGSRGIGAATALELARSGVDVVINYRDKAARAEKVADQVRELGRRALTVRADLTDAAAVAAMVEQIQDEFGGLDILVLNASGGLERDVAADYALRLNRDAQVRLADLASQTMINGGRIVFVTSHEAHFFGDQPTLPEYEPIAASKNAGERALVARRADYAEHGIDLVVVSGDLIDGTITAKLLDRVRPGLITSRRAEAGYLPTIDDFAARVAEAALAPTPDKIIFVGATR</sequence>
<dbReference type="InterPro" id="IPR002347">
    <property type="entry name" value="SDR_fam"/>
</dbReference>
<accession>A0A917W7V2</accession>
<dbReference type="GO" id="GO:0016491">
    <property type="term" value="F:oxidoreductase activity"/>
    <property type="evidence" value="ECO:0007669"/>
    <property type="project" value="UniProtKB-KW"/>
</dbReference>
<comment type="similarity">
    <text evidence="1">Belongs to the short-chain dehydrogenases/reductases (SDR) family.</text>
</comment>
<keyword evidence="4" id="KW-1185">Reference proteome</keyword>
<gene>
    <name evidence="3" type="ORF">GCM10011575_35380</name>
</gene>
<evidence type="ECO:0000313" key="4">
    <source>
        <dbReference type="Proteomes" id="UP000613840"/>
    </source>
</evidence>
<dbReference type="PANTHER" id="PTHR43639:SF1">
    <property type="entry name" value="SHORT-CHAIN DEHYDROGENASE_REDUCTASE FAMILY PROTEIN"/>
    <property type="match status" value="1"/>
</dbReference>
<dbReference type="AlphaFoldDB" id="A0A917W7V2"/>
<dbReference type="SUPFAM" id="SSF51735">
    <property type="entry name" value="NAD(P)-binding Rossmann-fold domains"/>
    <property type="match status" value="1"/>
</dbReference>
<reference evidence="3" key="2">
    <citation type="submission" date="2020-09" db="EMBL/GenBank/DDBJ databases">
        <authorList>
            <person name="Sun Q."/>
            <person name="Zhou Y."/>
        </authorList>
    </citation>
    <scope>NUCLEOTIDE SEQUENCE</scope>
    <source>
        <strain evidence="3">CGMCC 4.7306</strain>
    </source>
</reference>
<dbReference type="PRINTS" id="PR00081">
    <property type="entry name" value="GDHRDH"/>
</dbReference>
<evidence type="ECO:0000256" key="1">
    <source>
        <dbReference type="ARBA" id="ARBA00006484"/>
    </source>
</evidence>
<comment type="caution">
    <text evidence="3">The sequence shown here is derived from an EMBL/GenBank/DDBJ whole genome shotgun (WGS) entry which is preliminary data.</text>
</comment>
<dbReference type="Pfam" id="PF00106">
    <property type="entry name" value="adh_short"/>
    <property type="match status" value="1"/>
</dbReference>
<organism evidence="3 4">
    <name type="scientific">Microlunatus endophyticus</name>
    <dbReference type="NCBI Taxonomy" id="1716077"/>
    <lineage>
        <taxon>Bacteria</taxon>
        <taxon>Bacillati</taxon>
        <taxon>Actinomycetota</taxon>
        <taxon>Actinomycetes</taxon>
        <taxon>Propionibacteriales</taxon>
        <taxon>Propionibacteriaceae</taxon>
        <taxon>Microlunatus</taxon>
    </lineage>
</organism>
<evidence type="ECO:0000256" key="2">
    <source>
        <dbReference type="ARBA" id="ARBA00023002"/>
    </source>
</evidence>
<dbReference type="EMBL" id="BMMZ01000010">
    <property type="protein sequence ID" value="GGL73974.1"/>
    <property type="molecule type" value="Genomic_DNA"/>
</dbReference>
<dbReference type="InterPro" id="IPR036291">
    <property type="entry name" value="NAD(P)-bd_dom_sf"/>
</dbReference>
<reference evidence="3" key="1">
    <citation type="journal article" date="2014" name="Int. J. Syst. Evol. Microbiol.">
        <title>Complete genome sequence of Corynebacterium casei LMG S-19264T (=DSM 44701T), isolated from a smear-ripened cheese.</title>
        <authorList>
            <consortium name="US DOE Joint Genome Institute (JGI-PGF)"/>
            <person name="Walter F."/>
            <person name="Albersmeier A."/>
            <person name="Kalinowski J."/>
            <person name="Ruckert C."/>
        </authorList>
    </citation>
    <scope>NUCLEOTIDE SEQUENCE</scope>
    <source>
        <strain evidence="3">CGMCC 4.7306</strain>
    </source>
</reference>
<protein>
    <submittedName>
        <fullName evidence="3">Short chain dehydrogenase</fullName>
    </submittedName>
</protein>
<dbReference type="Gene3D" id="3.40.50.720">
    <property type="entry name" value="NAD(P)-binding Rossmann-like Domain"/>
    <property type="match status" value="1"/>
</dbReference>
<name>A0A917W7V2_9ACTN</name>
<dbReference type="NCBIfam" id="NF005868">
    <property type="entry name" value="PRK07806.1"/>
    <property type="match status" value="1"/>
</dbReference>
<keyword evidence="2" id="KW-0560">Oxidoreductase</keyword>
<dbReference type="Proteomes" id="UP000613840">
    <property type="component" value="Unassembled WGS sequence"/>
</dbReference>
<proteinExistence type="inferred from homology"/>
<evidence type="ECO:0000313" key="3">
    <source>
        <dbReference type="EMBL" id="GGL73974.1"/>
    </source>
</evidence>
<dbReference type="PANTHER" id="PTHR43639">
    <property type="entry name" value="OXIDOREDUCTASE, SHORT-CHAIN DEHYDROGENASE/REDUCTASE FAMILY (AFU_ORTHOLOGUE AFUA_5G02870)"/>
    <property type="match status" value="1"/>
</dbReference>